<protein>
    <submittedName>
        <fullName evidence="1">Predicted protein</fullName>
    </submittedName>
</protein>
<dbReference type="GeneID" id="6071754"/>
<keyword evidence="2" id="KW-1185">Reference proteome</keyword>
<organism evidence="2">
    <name type="scientific">Laccaria bicolor (strain S238N-H82 / ATCC MYA-4686)</name>
    <name type="common">Bicoloured deceiver</name>
    <name type="synonym">Laccaria laccata var. bicolor</name>
    <dbReference type="NCBI Taxonomy" id="486041"/>
    <lineage>
        <taxon>Eukaryota</taxon>
        <taxon>Fungi</taxon>
        <taxon>Dikarya</taxon>
        <taxon>Basidiomycota</taxon>
        <taxon>Agaricomycotina</taxon>
        <taxon>Agaricomycetes</taxon>
        <taxon>Agaricomycetidae</taxon>
        <taxon>Agaricales</taxon>
        <taxon>Agaricineae</taxon>
        <taxon>Hydnangiaceae</taxon>
        <taxon>Laccaria</taxon>
    </lineage>
</organism>
<dbReference type="KEGG" id="lbc:LACBIDRAFT_308491"/>
<dbReference type="Proteomes" id="UP000001194">
    <property type="component" value="Unassembled WGS sequence"/>
</dbReference>
<dbReference type="RefSeq" id="XP_001875560.1">
    <property type="nucleotide sequence ID" value="XM_001875525.1"/>
</dbReference>
<dbReference type="InParanoid" id="B0CWG0"/>
<reference evidence="1 2" key="1">
    <citation type="journal article" date="2008" name="Nature">
        <title>The genome of Laccaria bicolor provides insights into mycorrhizal symbiosis.</title>
        <authorList>
            <person name="Martin F."/>
            <person name="Aerts A."/>
            <person name="Ahren D."/>
            <person name="Brun A."/>
            <person name="Danchin E.G.J."/>
            <person name="Duchaussoy F."/>
            <person name="Gibon J."/>
            <person name="Kohler A."/>
            <person name="Lindquist E."/>
            <person name="Pereda V."/>
            <person name="Salamov A."/>
            <person name="Shapiro H.J."/>
            <person name="Wuyts J."/>
            <person name="Blaudez D."/>
            <person name="Buee M."/>
            <person name="Brokstein P."/>
            <person name="Canbaeck B."/>
            <person name="Cohen D."/>
            <person name="Courty P.E."/>
            <person name="Coutinho P.M."/>
            <person name="Delaruelle C."/>
            <person name="Detter J.C."/>
            <person name="Deveau A."/>
            <person name="DiFazio S."/>
            <person name="Duplessis S."/>
            <person name="Fraissinet-Tachet L."/>
            <person name="Lucic E."/>
            <person name="Frey-Klett P."/>
            <person name="Fourrey C."/>
            <person name="Feussner I."/>
            <person name="Gay G."/>
            <person name="Grimwood J."/>
            <person name="Hoegger P.J."/>
            <person name="Jain P."/>
            <person name="Kilaru S."/>
            <person name="Labbe J."/>
            <person name="Lin Y.C."/>
            <person name="Legue V."/>
            <person name="Le Tacon F."/>
            <person name="Marmeisse R."/>
            <person name="Melayah D."/>
            <person name="Montanini B."/>
            <person name="Muratet M."/>
            <person name="Nehls U."/>
            <person name="Niculita-Hirzel H."/>
            <person name="Oudot-Le Secq M.P."/>
            <person name="Peter M."/>
            <person name="Quesneville H."/>
            <person name="Rajashekar B."/>
            <person name="Reich M."/>
            <person name="Rouhier N."/>
            <person name="Schmutz J."/>
            <person name="Yin T."/>
            <person name="Chalot M."/>
            <person name="Henrissat B."/>
            <person name="Kuees U."/>
            <person name="Lucas S."/>
            <person name="Van de Peer Y."/>
            <person name="Podila G.K."/>
            <person name="Polle A."/>
            <person name="Pukkila P.J."/>
            <person name="Richardson P.M."/>
            <person name="Rouze P."/>
            <person name="Sanders I.R."/>
            <person name="Stajich J.E."/>
            <person name="Tunlid A."/>
            <person name="Tuskan G."/>
            <person name="Grigoriev I.V."/>
        </authorList>
    </citation>
    <scope>NUCLEOTIDE SEQUENCE [LARGE SCALE GENOMIC DNA]</scope>
    <source>
        <strain evidence="2">S238N-H82 / ATCC MYA-4686</strain>
    </source>
</reference>
<evidence type="ECO:0000313" key="1">
    <source>
        <dbReference type="EMBL" id="EDR13062.1"/>
    </source>
</evidence>
<dbReference type="OrthoDB" id="3061861at2759"/>
<sequence length="209" mass="24445">MVKSWYLLFWKFKGGPDWIVEQELAEKALKSWRNNMIKEHEQYQDELKDINQMEVMPAPAPAPPPLGPMIREICINSGAAFTRLRCHLTNDVCYNLGVHPVTPVIHICEDETRFSDLLKGIPDYLDQFVQEEYYKPMAASCGVVQENIFEFNEDSNQKYLHSFVDVFRCCSVQVPKYLYLKYLEEGLLDQSHTIGQPHDLKDLEFFFEK</sequence>
<proteinExistence type="predicted"/>
<name>B0CWG0_LACBS</name>
<dbReference type="EMBL" id="DS547093">
    <property type="protein sequence ID" value="EDR13062.1"/>
    <property type="molecule type" value="Genomic_DNA"/>
</dbReference>
<dbReference type="HOGENOM" id="CLU_101447_0_0_1"/>
<gene>
    <name evidence="1" type="ORF">LACBIDRAFT_308491</name>
</gene>
<accession>B0CWG0</accession>
<evidence type="ECO:0000313" key="2">
    <source>
        <dbReference type="Proteomes" id="UP000001194"/>
    </source>
</evidence>
<dbReference type="AlphaFoldDB" id="B0CWG0"/>